<keyword evidence="5" id="KW-0808">Transferase</keyword>
<feature type="transmembrane region" description="Helical" evidence="15">
    <location>
        <begin position="1078"/>
        <end position="1105"/>
    </location>
</feature>
<feature type="compositionally biased region" description="Polar residues" evidence="14">
    <location>
        <begin position="536"/>
        <end position="550"/>
    </location>
</feature>
<evidence type="ECO:0000256" key="3">
    <source>
        <dbReference type="ARBA" id="ARBA00004906"/>
    </source>
</evidence>
<evidence type="ECO:0000256" key="15">
    <source>
        <dbReference type="SAM" id="Phobius"/>
    </source>
</evidence>
<dbReference type="EC" id="2.3.2.27" evidence="4"/>
<comment type="subcellular location">
    <subcellularLocation>
        <location evidence="2">Membrane</location>
        <topology evidence="2">Multi-pass membrane protein</topology>
    </subcellularLocation>
</comment>
<name>A0AA40BR83_9PEZI</name>
<feature type="transmembrane region" description="Helical" evidence="15">
    <location>
        <begin position="1412"/>
        <end position="1435"/>
    </location>
</feature>
<feature type="transmembrane region" description="Helical" evidence="15">
    <location>
        <begin position="1619"/>
        <end position="1646"/>
    </location>
</feature>
<feature type="region of interest" description="Disordered" evidence="14">
    <location>
        <begin position="409"/>
        <end position="449"/>
    </location>
</feature>
<dbReference type="GO" id="GO:0061630">
    <property type="term" value="F:ubiquitin protein ligase activity"/>
    <property type="evidence" value="ECO:0007669"/>
    <property type="project" value="UniProtKB-EC"/>
</dbReference>
<feature type="compositionally biased region" description="Polar residues" evidence="14">
    <location>
        <begin position="26"/>
        <end position="38"/>
    </location>
</feature>
<dbReference type="GO" id="GO:0008270">
    <property type="term" value="F:zinc ion binding"/>
    <property type="evidence" value="ECO:0007669"/>
    <property type="project" value="UniProtKB-KW"/>
</dbReference>
<evidence type="ECO:0000256" key="8">
    <source>
        <dbReference type="ARBA" id="ARBA00022771"/>
    </source>
</evidence>
<evidence type="ECO:0000256" key="1">
    <source>
        <dbReference type="ARBA" id="ARBA00000900"/>
    </source>
</evidence>
<dbReference type="Pfam" id="PF23113">
    <property type="entry name" value="MARCHF6_C"/>
    <property type="match status" value="1"/>
</dbReference>
<evidence type="ECO:0000256" key="11">
    <source>
        <dbReference type="ARBA" id="ARBA00022989"/>
    </source>
</evidence>
<feature type="transmembrane region" description="Helical" evidence="15">
    <location>
        <begin position="1227"/>
        <end position="1245"/>
    </location>
</feature>
<dbReference type="SUPFAM" id="SSF57850">
    <property type="entry name" value="RING/U-box"/>
    <property type="match status" value="1"/>
</dbReference>
<keyword evidence="6 15" id="KW-0812">Transmembrane</keyword>
<evidence type="ECO:0000256" key="4">
    <source>
        <dbReference type="ARBA" id="ARBA00012483"/>
    </source>
</evidence>
<feature type="compositionally biased region" description="Basic and acidic residues" evidence="14">
    <location>
        <begin position="564"/>
        <end position="574"/>
    </location>
</feature>
<evidence type="ECO:0000256" key="7">
    <source>
        <dbReference type="ARBA" id="ARBA00022723"/>
    </source>
</evidence>
<feature type="region of interest" description="Disordered" evidence="14">
    <location>
        <begin position="747"/>
        <end position="783"/>
    </location>
</feature>
<evidence type="ECO:0000259" key="17">
    <source>
        <dbReference type="PROSITE" id="PS51292"/>
    </source>
</evidence>
<keyword evidence="7" id="KW-0479">Metal-binding</keyword>
<keyword evidence="19" id="KW-1185">Reference proteome</keyword>
<feature type="transmembrane region" description="Helical" evidence="15">
    <location>
        <begin position="1028"/>
        <end position="1046"/>
    </location>
</feature>
<feature type="transmembrane region" description="Helical" evidence="15">
    <location>
        <begin position="1184"/>
        <end position="1207"/>
    </location>
</feature>
<comment type="caution">
    <text evidence="18">The sequence shown here is derived from an EMBL/GenBank/DDBJ whole genome shotgun (WGS) entry which is preliminary data.</text>
</comment>
<dbReference type="Proteomes" id="UP001172155">
    <property type="component" value="Unassembled WGS sequence"/>
</dbReference>
<feature type="compositionally biased region" description="Polar residues" evidence="14">
    <location>
        <begin position="624"/>
        <end position="638"/>
    </location>
</feature>
<dbReference type="InterPro" id="IPR001841">
    <property type="entry name" value="Znf_RING"/>
</dbReference>
<evidence type="ECO:0000256" key="13">
    <source>
        <dbReference type="PROSITE-ProRule" id="PRU00175"/>
    </source>
</evidence>
<keyword evidence="11 15" id="KW-1133">Transmembrane helix</keyword>
<dbReference type="EMBL" id="JAUKUD010000007">
    <property type="protein sequence ID" value="KAK0738953.1"/>
    <property type="molecule type" value="Genomic_DNA"/>
</dbReference>
<dbReference type="PANTHER" id="PTHR13145:SF0">
    <property type="entry name" value="E3 UBIQUITIN-PROTEIN LIGASE MARCHF6"/>
    <property type="match status" value="1"/>
</dbReference>
<dbReference type="InterPro" id="IPR011016">
    <property type="entry name" value="Znf_RING-CH"/>
</dbReference>
<feature type="transmembrane region" description="Helical" evidence="15">
    <location>
        <begin position="1512"/>
        <end position="1536"/>
    </location>
</feature>
<evidence type="ECO:0000259" key="16">
    <source>
        <dbReference type="PROSITE" id="PS50089"/>
    </source>
</evidence>
<dbReference type="Pfam" id="PF25417">
    <property type="entry name" value="DUF7889"/>
    <property type="match status" value="1"/>
</dbReference>
<dbReference type="InterPro" id="IPR057211">
    <property type="entry name" value="DUF7889"/>
</dbReference>
<dbReference type="CDD" id="cd16702">
    <property type="entry name" value="RING_CH-C4HC3_MARCH6"/>
    <property type="match status" value="1"/>
</dbReference>
<keyword evidence="10" id="KW-0862">Zinc</keyword>
<dbReference type="InterPro" id="IPR056521">
    <property type="entry name" value="MARCHF6-like_C"/>
</dbReference>
<feature type="compositionally biased region" description="Acidic residues" evidence="14">
    <location>
        <begin position="749"/>
        <end position="760"/>
    </location>
</feature>
<feature type="transmembrane region" description="Helical" evidence="15">
    <location>
        <begin position="1125"/>
        <end position="1143"/>
    </location>
</feature>
<evidence type="ECO:0000256" key="2">
    <source>
        <dbReference type="ARBA" id="ARBA00004141"/>
    </source>
</evidence>
<accession>A0AA40BR83</accession>
<comment type="pathway">
    <text evidence="3">Protein modification; protein ubiquitination.</text>
</comment>
<feature type="compositionally biased region" description="Polar residues" evidence="14">
    <location>
        <begin position="438"/>
        <end position="449"/>
    </location>
</feature>
<feature type="compositionally biased region" description="Low complexity" evidence="14">
    <location>
        <begin position="1"/>
        <end position="11"/>
    </location>
</feature>
<dbReference type="Pfam" id="PF12906">
    <property type="entry name" value="RINGv"/>
    <property type="match status" value="1"/>
</dbReference>
<evidence type="ECO:0000256" key="12">
    <source>
        <dbReference type="ARBA" id="ARBA00023136"/>
    </source>
</evidence>
<evidence type="ECO:0000313" key="19">
    <source>
        <dbReference type="Proteomes" id="UP001172155"/>
    </source>
</evidence>
<dbReference type="PROSITE" id="PS50089">
    <property type="entry name" value="ZF_RING_2"/>
    <property type="match status" value="1"/>
</dbReference>
<dbReference type="InterPro" id="IPR013083">
    <property type="entry name" value="Znf_RING/FYVE/PHD"/>
</dbReference>
<feature type="compositionally biased region" description="Low complexity" evidence="14">
    <location>
        <begin position="693"/>
        <end position="706"/>
    </location>
</feature>
<dbReference type="GO" id="GO:0005789">
    <property type="term" value="C:endoplasmic reticulum membrane"/>
    <property type="evidence" value="ECO:0007669"/>
    <property type="project" value="TreeGrafter"/>
</dbReference>
<evidence type="ECO:0000256" key="10">
    <source>
        <dbReference type="ARBA" id="ARBA00022833"/>
    </source>
</evidence>
<dbReference type="GO" id="GO:0036503">
    <property type="term" value="P:ERAD pathway"/>
    <property type="evidence" value="ECO:0007669"/>
    <property type="project" value="TreeGrafter"/>
</dbReference>
<feature type="transmembrane region" description="Helical" evidence="15">
    <location>
        <begin position="313"/>
        <end position="336"/>
    </location>
</feature>
<sequence length="1745" mass="190957">MAEPSASAFAPGPGPAPLPDADPTRFPNTRPRTSTAGTTAHDGSLASADLGLALDPDTCRICRGEATPDEPLFYPCKCSGSIKFVHQDCLMEWLSHSQKKHCELCKTPFRFTKLYAPDMPTTLPFHVFLKHTAKYTVGNILVWLRAALVASVWLGWLPYLMRSVWSFLFWISDEGLGGGSSFFGRSAGAGRGTLDALGVTANISNVCPASPLFASTTTVATMGGVVDGLSLDSLRLLKGIYNINFTSADPLRSTILRLLFGSVGLGDKTDPLPAAAASSIERVIAASKIPPSLLSDVVFLRNLTRHASINRTVIATFEGQIITILVIVCFILIILVRDYVVQQQPDIMRAGAFAPADNAMPLPVPPAHLVAPEPHEERQDDGVEADHGEEGEFHYYHATGDAMIRWNSEDEQDQGHGPGEGGQDDMSGPTLDHRPSRDTTSPLVAEASSSTSNIAATVVVTDMDKATAQEYLAFYRETGGDPEKMIEMAKHLNMEDRLDYWIRLTKAKTVPVSNSEGGPWLGEGAEELAELSVVAQASTTAPSRASNPSSEWAWPEEGMGSDAADPKGKGKIVEEPELEDHDASSFPRGNALRPRAYTDGPSVTVGPNPLGNNNWSFEDIGNEGPSSLEPSAGPSMSTRILPEFGPRLSAAPSLSDNQPLAPQGLPESQSNPQSGSEGWQLAGESSAGSSNHEPAPAAAEGQEPAPRTSDDTARPPPDQPAGLFHFVADFMFRDVNAIDPEELAAVPFFDDDQDEDDDAGDGGPLPEDMERDREAAEAAAAAGLDPDAIEDAEDLEGILELLGMRGPIAGLFQNAIFCAFLVSITIFVGIFVPYNIGRMTVWTLANPMRPARMMFSLSKFIQDCAVILAGITSCAASMFVQLLAWLANLSSVATYFSRLAATSWLMAVTASNRIGSSFLTELPIISASEMRNFSAISHEALLSIRGHIALAFSTLGRAIVFLFGGDYSGKGSEAMATVANVSAIAWGGLRAIPGAVTNPSTWVIDLNVSEPATPINPELAFWNGTDRFWAIMSGYLAMSMMAGLYLRRGTPFSSSQTAQEWENALIDVLNQASGVTKVILIIGIEMLVFPLYCGILLDLALLPLFEGTTIKSRILFTLTYPVTSIFVHWFVGTGYMFHFALFVSMCRKIMRKGVLYFIRDPDDPDFHPVRDVLDRSVTTQLRKILFSALVYGALVIVCLGGVVWGLALSLRSVLPIHYSSNEPVLEFPIDLLFYNFLMPLAVSFFRPSDGLHAMYTWWFRKCARVLRISWFLFGERMVDEEGHLRLRPDSPHARAPWWKTVFLEIDEAGEVVPKTWADLFDGGEAEPTSEIPSDEMIKMKIWKYRLVESGELVPDGRFVRTPASDQVKIPKGQRVFLDVDEENVRKQGREVDLYSTNQYQLVYVPPHFRARIFSFILLIWVFAAATGVGITIVPLVFGRRMFKLLLPDHVRTNDIYAFSIGVYTLSTAIWTLSHLRSMYAATKAWLSTMGAAYRRDMVRQVVRVVSPVVRVLYAYFFLFIVFPLMVASLVEIYAVIPMHELMYGGLMEGDFSPAPAGSDPSMALNPRHTVRVVQSWTVGLLYLKLGSRIVVRWCENTRLAAAILAVLRRGWLDPDVSILTRAFVVPGLVLWAAAMLAPVMVARFLVTGGWAESLVQLTGQAMSDGVQKQQLYDACVVFVYRLSFPLVALLVAAAVTLWSTVGVFRVWKVRIRDEAYLIGERLHNFGVVNVQPKARGGWRANGPRL</sequence>
<dbReference type="SMART" id="SM00744">
    <property type="entry name" value="RINGv"/>
    <property type="match status" value="1"/>
</dbReference>
<evidence type="ECO:0000256" key="6">
    <source>
        <dbReference type="ARBA" id="ARBA00022692"/>
    </source>
</evidence>
<evidence type="ECO:0000256" key="9">
    <source>
        <dbReference type="ARBA" id="ARBA00022786"/>
    </source>
</evidence>
<gene>
    <name evidence="18" type="ORF">B0T18DRAFT_423279</name>
</gene>
<keyword evidence="12 15" id="KW-0472">Membrane</keyword>
<evidence type="ECO:0000313" key="18">
    <source>
        <dbReference type="EMBL" id="KAK0738953.1"/>
    </source>
</evidence>
<protein>
    <recommendedName>
        <fullName evidence="4">RING-type E3 ubiquitin transferase</fullName>
        <ecNumber evidence="4">2.3.2.27</ecNumber>
    </recommendedName>
</protein>
<feature type="transmembrane region" description="Helical" evidence="15">
    <location>
        <begin position="1686"/>
        <end position="1707"/>
    </location>
</feature>
<feature type="region of interest" description="Disordered" evidence="14">
    <location>
        <begin position="536"/>
        <end position="722"/>
    </location>
</feature>
<feature type="transmembrane region" description="Helical" evidence="15">
    <location>
        <begin position="811"/>
        <end position="836"/>
    </location>
</feature>
<evidence type="ECO:0000256" key="5">
    <source>
        <dbReference type="ARBA" id="ARBA00022679"/>
    </source>
</evidence>
<feature type="domain" description="RING-CH-type" evidence="17">
    <location>
        <begin position="51"/>
        <end position="112"/>
    </location>
</feature>
<comment type="catalytic activity">
    <reaction evidence="1">
        <text>S-ubiquitinyl-[E2 ubiquitin-conjugating enzyme]-L-cysteine + [acceptor protein]-L-lysine = [E2 ubiquitin-conjugating enzyme]-L-cysteine + N(6)-ubiquitinyl-[acceptor protein]-L-lysine.</text>
        <dbReference type="EC" id="2.3.2.27"/>
    </reaction>
</comment>
<proteinExistence type="predicted"/>
<keyword evidence="8 13" id="KW-0863">Zinc-finger</keyword>
<organism evidence="18 19">
    <name type="scientific">Schizothecium vesticola</name>
    <dbReference type="NCBI Taxonomy" id="314040"/>
    <lineage>
        <taxon>Eukaryota</taxon>
        <taxon>Fungi</taxon>
        <taxon>Dikarya</taxon>
        <taxon>Ascomycota</taxon>
        <taxon>Pezizomycotina</taxon>
        <taxon>Sordariomycetes</taxon>
        <taxon>Sordariomycetidae</taxon>
        <taxon>Sordariales</taxon>
        <taxon>Schizotheciaceae</taxon>
        <taxon>Schizothecium</taxon>
    </lineage>
</organism>
<feature type="transmembrane region" description="Helical" evidence="15">
    <location>
        <begin position="857"/>
        <end position="884"/>
    </location>
</feature>
<dbReference type="FunFam" id="3.30.40.10:FF:000287">
    <property type="entry name" value="RING finger membrane protein"/>
    <property type="match status" value="1"/>
</dbReference>
<keyword evidence="9" id="KW-0833">Ubl conjugation pathway</keyword>
<feature type="region of interest" description="Disordered" evidence="14">
    <location>
        <begin position="1"/>
        <end position="43"/>
    </location>
</feature>
<feature type="compositionally biased region" description="Polar residues" evidence="14">
    <location>
        <begin position="652"/>
        <end position="677"/>
    </location>
</feature>
<feature type="transmembrane region" description="Helical" evidence="15">
    <location>
        <begin position="140"/>
        <end position="160"/>
    </location>
</feature>
<dbReference type="PROSITE" id="PS51292">
    <property type="entry name" value="ZF_RING_CH"/>
    <property type="match status" value="1"/>
</dbReference>
<feature type="domain" description="RING-type" evidence="16">
    <location>
        <begin position="59"/>
        <end position="106"/>
    </location>
</feature>
<dbReference type="Gene3D" id="3.30.40.10">
    <property type="entry name" value="Zinc/RING finger domain, C3HC4 (zinc finger)"/>
    <property type="match status" value="1"/>
</dbReference>
<feature type="transmembrane region" description="Helical" evidence="15">
    <location>
        <begin position="1455"/>
        <end position="1473"/>
    </location>
</feature>
<evidence type="ECO:0000256" key="14">
    <source>
        <dbReference type="SAM" id="MobiDB-lite"/>
    </source>
</evidence>
<reference evidence="18" key="1">
    <citation type="submission" date="2023-06" db="EMBL/GenBank/DDBJ databases">
        <title>Genome-scale phylogeny and comparative genomics of the fungal order Sordariales.</title>
        <authorList>
            <consortium name="Lawrence Berkeley National Laboratory"/>
            <person name="Hensen N."/>
            <person name="Bonometti L."/>
            <person name="Westerberg I."/>
            <person name="Brannstrom I.O."/>
            <person name="Guillou S."/>
            <person name="Cros-Aarteil S."/>
            <person name="Calhoun S."/>
            <person name="Haridas S."/>
            <person name="Kuo A."/>
            <person name="Mondo S."/>
            <person name="Pangilinan J."/>
            <person name="Riley R."/>
            <person name="LaButti K."/>
            <person name="Andreopoulos B."/>
            <person name="Lipzen A."/>
            <person name="Chen C."/>
            <person name="Yanf M."/>
            <person name="Daum C."/>
            <person name="Ng V."/>
            <person name="Clum A."/>
            <person name="Steindorff A."/>
            <person name="Ohm R."/>
            <person name="Martin F."/>
            <person name="Silar P."/>
            <person name="Natvig D."/>
            <person name="Lalanne C."/>
            <person name="Gautier V."/>
            <person name="Ament-velasquez S.L."/>
            <person name="Kruys A."/>
            <person name="Hutchinson M.I."/>
            <person name="Powell A.J."/>
            <person name="Barry K."/>
            <person name="Miller A.N."/>
            <person name="Grigoriev I.V."/>
            <person name="Debuchy R."/>
            <person name="Gladieux P."/>
            <person name="Thoren M.H."/>
            <person name="Johannesson H."/>
        </authorList>
    </citation>
    <scope>NUCLEOTIDE SEQUENCE</scope>
    <source>
        <strain evidence="18">SMH3187-1</strain>
    </source>
</reference>
<dbReference type="PANTHER" id="PTHR13145">
    <property type="entry name" value="SSM4 PROTEIN"/>
    <property type="match status" value="1"/>
</dbReference>